<dbReference type="PANTHER" id="PTHR45919:SF1">
    <property type="entry name" value="GDP-MAN:MAN(3)GLCNAC(2)-PP-DOL ALPHA-1,2-MANNOSYLTRANSFERASE"/>
    <property type="match status" value="1"/>
</dbReference>
<dbReference type="Pfam" id="PF00534">
    <property type="entry name" value="Glycos_transf_1"/>
    <property type="match status" value="1"/>
</dbReference>
<dbReference type="CDD" id="cd03801">
    <property type="entry name" value="GT4_PimA-like"/>
    <property type="match status" value="1"/>
</dbReference>
<dbReference type="AlphaFoldDB" id="A0A1F4YE89"/>
<comment type="caution">
    <text evidence="2">The sequence shown here is derived from an EMBL/GenBank/DDBJ whole genome shotgun (WGS) entry which is preliminary data.</text>
</comment>
<evidence type="ECO:0000259" key="1">
    <source>
        <dbReference type="Pfam" id="PF00534"/>
    </source>
</evidence>
<accession>A0A1F4YE89</accession>
<dbReference type="EMBL" id="MEXH01000021">
    <property type="protein sequence ID" value="OGC92168.1"/>
    <property type="molecule type" value="Genomic_DNA"/>
</dbReference>
<name>A0A1F4YE89_9BACT</name>
<dbReference type="GO" id="GO:0004377">
    <property type="term" value="F:GDP-Man:Man(3)GlcNAc(2)-PP-Dol alpha-1,2-mannosyltransferase activity"/>
    <property type="evidence" value="ECO:0007669"/>
    <property type="project" value="InterPro"/>
</dbReference>
<feature type="domain" description="Glycosyl transferase family 1" evidence="1">
    <location>
        <begin position="150"/>
        <end position="306"/>
    </location>
</feature>
<dbReference type="Proteomes" id="UP000178176">
    <property type="component" value="Unassembled WGS sequence"/>
</dbReference>
<dbReference type="InterPro" id="IPR038013">
    <property type="entry name" value="ALG11"/>
</dbReference>
<dbReference type="GO" id="GO:0006487">
    <property type="term" value="P:protein N-linked glycosylation"/>
    <property type="evidence" value="ECO:0007669"/>
    <property type="project" value="TreeGrafter"/>
</dbReference>
<protein>
    <recommendedName>
        <fullName evidence="1">Glycosyl transferase family 1 domain-containing protein</fullName>
    </recommendedName>
</protein>
<dbReference type="PANTHER" id="PTHR45919">
    <property type="entry name" value="GDP-MAN:MAN(3)GLCNAC(2)-PP-DOL ALPHA-1,2-MANNOSYLTRANSFERASE"/>
    <property type="match status" value="1"/>
</dbReference>
<dbReference type="InterPro" id="IPR001296">
    <property type="entry name" value="Glyco_trans_1"/>
</dbReference>
<dbReference type="SUPFAM" id="SSF53756">
    <property type="entry name" value="UDP-Glycosyltransferase/glycogen phosphorylase"/>
    <property type="match status" value="1"/>
</dbReference>
<organism evidence="2 3">
    <name type="scientific">Candidatus Amesbacteria bacterium RIFCSPHIGHO2_01_FULL_48_32b</name>
    <dbReference type="NCBI Taxonomy" id="1797253"/>
    <lineage>
        <taxon>Bacteria</taxon>
        <taxon>Candidatus Amesiibacteriota</taxon>
    </lineage>
</organism>
<evidence type="ECO:0000313" key="3">
    <source>
        <dbReference type="Proteomes" id="UP000178176"/>
    </source>
</evidence>
<sequence length="337" mass="37847">MPKAGIYNPYWDSLGGGERYTAAFTKLLLNHGWQIDIQWSHDISQDINNRFGLDISQANYVRQLRTMNYKLLFWLSDGSLPTSLAPKTIIHFQFPFQNVSGQSMSNIIKSRFYKFVVNSQFTKTTIDKEFNIESTVIYPPIDTSLFSPGTKQSIILYIGRFSHLTQLKGHSVLINSFKHIHKQLPGWKLVLAGGTTVGATQSTIDKLRKSSEKLPIEIITNPSFKKIQDLCSTANIFWSASGYSADKAIQTEHFGITVVEAMAAGVVPIITNLGGHKEIVDHSQNGFLWDTPSQLERITLELIKAKSSKLQAVSQAAVVKSKIFDTSEFNRKFLKLI</sequence>
<proteinExistence type="predicted"/>
<dbReference type="Gene3D" id="3.40.50.2000">
    <property type="entry name" value="Glycogen Phosphorylase B"/>
    <property type="match status" value="1"/>
</dbReference>
<dbReference type="GO" id="GO:0016020">
    <property type="term" value="C:membrane"/>
    <property type="evidence" value="ECO:0007669"/>
    <property type="project" value="TreeGrafter"/>
</dbReference>
<reference evidence="2 3" key="1">
    <citation type="journal article" date="2016" name="Nat. Commun.">
        <title>Thousands of microbial genomes shed light on interconnected biogeochemical processes in an aquifer system.</title>
        <authorList>
            <person name="Anantharaman K."/>
            <person name="Brown C.T."/>
            <person name="Hug L.A."/>
            <person name="Sharon I."/>
            <person name="Castelle C.J."/>
            <person name="Probst A.J."/>
            <person name="Thomas B.C."/>
            <person name="Singh A."/>
            <person name="Wilkins M.J."/>
            <person name="Karaoz U."/>
            <person name="Brodie E.L."/>
            <person name="Williams K.H."/>
            <person name="Hubbard S.S."/>
            <person name="Banfield J.F."/>
        </authorList>
    </citation>
    <scope>NUCLEOTIDE SEQUENCE [LARGE SCALE GENOMIC DNA]</scope>
</reference>
<gene>
    <name evidence="2" type="ORF">A2876_02680</name>
</gene>
<evidence type="ECO:0000313" key="2">
    <source>
        <dbReference type="EMBL" id="OGC92168.1"/>
    </source>
</evidence>